<proteinExistence type="predicted"/>
<evidence type="ECO:0000256" key="1">
    <source>
        <dbReference type="SAM" id="MobiDB-lite"/>
    </source>
</evidence>
<feature type="region of interest" description="Disordered" evidence="1">
    <location>
        <begin position="27"/>
        <end position="46"/>
    </location>
</feature>
<keyword evidence="3" id="KW-1185">Reference proteome</keyword>
<reference evidence="2" key="2">
    <citation type="submission" date="2023-01" db="EMBL/GenBank/DDBJ databases">
        <authorList>
            <person name="Sun Q."/>
            <person name="Evtushenko L."/>
        </authorList>
    </citation>
    <scope>NUCLEOTIDE SEQUENCE</scope>
    <source>
        <strain evidence="2">VKM B-2222</strain>
    </source>
</reference>
<evidence type="ECO:0000313" key="2">
    <source>
        <dbReference type="EMBL" id="GLK62879.1"/>
    </source>
</evidence>
<organism evidence="2 3">
    <name type="scientific">Paracoccus kondratievae</name>
    <dbReference type="NCBI Taxonomy" id="135740"/>
    <lineage>
        <taxon>Bacteria</taxon>
        <taxon>Pseudomonadati</taxon>
        <taxon>Pseudomonadota</taxon>
        <taxon>Alphaproteobacteria</taxon>
        <taxon>Rhodobacterales</taxon>
        <taxon>Paracoccaceae</taxon>
        <taxon>Paracoccus</taxon>
    </lineage>
</organism>
<dbReference type="AlphaFoldDB" id="A0AAD3RST1"/>
<evidence type="ECO:0000313" key="3">
    <source>
        <dbReference type="Proteomes" id="UP001143349"/>
    </source>
</evidence>
<protein>
    <submittedName>
        <fullName evidence="2">Uncharacterized protein</fullName>
    </submittedName>
</protein>
<name>A0AAD3RST1_9RHOB</name>
<dbReference type="Proteomes" id="UP001143349">
    <property type="component" value="Unassembled WGS sequence"/>
</dbReference>
<gene>
    <name evidence="2" type="ORF">GCM10017635_03480</name>
</gene>
<feature type="region of interest" description="Disordered" evidence="1">
    <location>
        <begin position="67"/>
        <end position="86"/>
    </location>
</feature>
<dbReference type="EMBL" id="BSFH01000008">
    <property type="protein sequence ID" value="GLK62879.1"/>
    <property type="molecule type" value="Genomic_DNA"/>
</dbReference>
<comment type="caution">
    <text evidence="2">The sequence shown here is derived from an EMBL/GenBank/DDBJ whole genome shotgun (WGS) entry which is preliminary data.</text>
</comment>
<accession>A0AAD3RST1</accession>
<reference evidence="2" key="1">
    <citation type="journal article" date="2014" name="Int. J. Syst. Evol. Microbiol.">
        <title>Complete genome sequence of Corynebacterium casei LMG S-19264T (=DSM 44701T), isolated from a smear-ripened cheese.</title>
        <authorList>
            <consortium name="US DOE Joint Genome Institute (JGI-PGF)"/>
            <person name="Walter F."/>
            <person name="Albersmeier A."/>
            <person name="Kalinowski J."/>
            <person name="Ruckert C."/>
        </authorList>
    </citation>
    <scope>NUCLEOTIDE SEQUENCE</scope>
    <source>
        <strain evidence="2">VKM B-2222</strain>
    </source>
</reference>
<sequence length="86" mass="8926">MRSALVICNGQGLIINAHAVGDVIHPGEPVRKHVGPGDGKAKAPVGHADRLQIKPLQDGTRLIARVPMGPHDGETVAEADSVPESV</sequence>